<comment type="caution">
    <text evidence="1">The sequence shown here is derived from an EMBL/GenBank/DDBJ whole genome shotgun (WGS) entry which is preliminary data.</text>
</comment>
<evidence type="ECO:0000313" key="2">
    <source>
        <dbReference type="Proteomes" id="UP000518300"/>
    </source>
</evidence>
<sequence length="450" mass="49867">MKRWTWVPPLLAAVWVGCGSGGESQPHINEGEQNPTKQTRIRATFPDGEPVVDALVLLDGAEAGRTDTAGSLALDVSSSGEHQLELKVEQEDGVFSRDVQSIRLTPDGQEVAISLPRPVRMLPPLQVTTSLVHLNWQRSQERGFREYKVYANFTPAFDEKNGTLVFVGTDVDVVDFQLTGINHGGLPIVAARRDLYFRVFVLDKDGSMAGSNILHVRTPNWENEHNFTRFYRLTRERNFAGARPIFGVAFDGTALWFLYREEVGGMYDNDRLKLVRRDPETLQVLKEIAFEDYRLPRGMTWDGASLWVYFDHHGDGRLVNFDPTTGARGEGFVAMGGAESIAWTGSHLLLSMGHLRGQIERVDPVTGGVAGSLSNPFNQAAGSRALGVAYRPGETWVSNMFVPDLVIINDAGDHIGVVNDNSRFAHMTFMGDKLVGVTESSQVYVMKLTE</sequence>
<protein>
    <recommendedName>
        <fullName evidence="3">Lipoprotein</fullName>
    </recommendedName>
</protein>
<evidence type="ECO:0000313" key="1">
    <source>
        <dbReference type="EMBL" id="NMO17477.1"/>
    </source>
</evidence>
<organism evidence="1 2">
    <name type="scientific">Pyxidicoccus fallax</name>
    <dbReference type="NCBI Taxonomy" id="394095"/>
    <lineage>
        <taxon>Bacteria</taxon>
        <taxon>Pseudomonadati</taxon>
        <taxon>Myxococcota</taxon>
        <taxon>Myxococcia</taxon>
        <taxon>Myxococcales</taxon>
        <taxon>Cystobacterineae</taxon>
        <taxon>Myxococcaceae</taxon>
        <taxon>Pyxidicoccus</taxon>
    </lineage>
</organism>
<dbReference type="PROSITE" id="PS51257">
    <property type="entry name" value="PROKAR_LIPOPROTEIN"/>
    <property type="match status" value="1"/>
</dbReference>
<dbReference type="Proteomes" id="UP000518300">
    <property type="component" value="Unassembled WGS sequence"/>
</dbReference>
<dbReference type="EMBL" id="JABBJJ010000099">
    <property type="protein sequence ID" value="NMO17477.1"/>
    <property type="molecule type" value="Genomic_DNA"/>
</dbReference>
<proteinExistence type="predicted"/>
<gene>
    <name evidence="1" type="ORF">HG543_21810</name>
</gene>
<dbReference type="SUPFAM" id="SSF75011">
    <property type="entry name" value="3-carboxy-cis,cis-mucoante lactonizing enzyme"/>
    <property type="match status" value="1"/>
</dbReference>
<keyword evidence="2" id="KW-1185">Reference proteome</keyword>
<evidence type="ECO:0008006" key="3">
    <source>
        <dbReference type="Google" id="ProtNLM"/>
    </source>
</evidence>
<reference evidence="1 2" key="1">
    <citation type="submission" date="2020-04" db="EMBL/GenBank/DDBJ databases">
        <title>Draft genome of Pyxidicoccus fallax type strain.</title>
        <authorList>
            <person name="Whitworth D.E."/>
        </authorList>
    </citation>
    <scope>NUCLEOTIDE SEQUENCE [LARGE SCALE GENOMIC DNA]</scope>
    <source>
        <strain evidence="1 2">DSM 14698</strain>
    </source>
</reference>
<name>A0A848LIC9_9BACT</name>
<dbReference type="AlphaFoldDB" id="A0A848LIC9"/>
<dbReference type="RefSeq" id="WP_169346758.1">
    <property type="nucleotide sequence ID" value="NZ_JABBJJ010000099.1"/>
</dbReference>
<accession>A0A848LIC9</accession>